<evidence type="ECO:0000256" key="1">
    <source>
        <dbReference type="SAM" id="MobiDB-lite"/>
    </source>
</evidence>
<organism evidence="2">
    <name type="scientific">freshwater metagenome</name>
    <dbReference type="NCBI Taxonomy" id="449393"/>
    <lineage>
        <taxon>unclassified sequences</taxon>
        <taxon>metagenomes</taxon>
        <taxon>ecological metagenomes</taxon>
    </lineage>
</organism>
<gene>
    <name evidence="2" type="ORF">UFOPK1603_01851</name>
</gene>
<evidence type="ECO:0000313" key="2">
    <source>
        <dbReference type="EMBL" id="CAB4581973.1"/>
    </source>
</evidence>
<dbReference type="EMBL" id="CAEZTG010000251">
    <property type="protein sequence ID" value="CAB4581973.1"/>
    <property type="molecule type" value="Genomic_DNA"/>
</dbReference>
<sequence length="76" mass="8891">MRVDRRDDVPIDFANQHHSRNVECFGIGNPQTIFEFRRDAEPLEEVADLRAATVHNDNPDAHRMQQDDVGRERFSE</sequence>
<name>A0A6J6F4I6_9ZZZZ</name>
<accession>A0A6J6F4I6</accession>
<feature type="compositionally biased region" description="Basic and acidic residues" evidence="1">
    <location>
        <begin position="57"/>
        <end position="76"/>
    </location>
</feature>
<protein>
    <submittedName>
        <fullName evidence="2">Unannotated protein</fullName>
    </submittedName>
</protein>
<proteinExistence type="predicted"/>
<feature type="region of interest" description="Disordered" evidence="1">
    <location>
        <begin position="55"/>
        <end position="76"/>
    </location>
</feature>
<dbReference type="AlphaFoldDB" id="A0A6J6F4I6"/>
<reference evidence="2" key="1">
    <citation type="submission" date="2020-05" db="EMBL/GenBank/DDBJ databases">
        <authorList>
            <person name="Chiriac C."/>
            <person name="Salcher M."/>
            <person name="Ghai R."/>
            <person name="Kavagutti S V."/>
        </authorList>
    </citation>
    <scope>NUCLEOTIDE SEQUENCE</scope>
</reference>